<evidence type="ECO:0000313" key="1">
    <source>
        <dbReference type="EMBL" id="XDJ01660.1"/>
    </source>
</evidence>
<dbReference type="EMBL" id="PP935706">
    <property type="protein sequence ID" value="XDJ01660.1"/>
    <property type="molecule type" value="Genomic_DNA"/>
</dbReference>
<accession>A0AB39C4N6</accession>
<protein>
    <submittedName>
        <fullName evidence="1">Uncharacterized protein</fullName>
    </submittedName>
</protein>
<sequence length="37" mass="3851">MSTFGGRTRRSLLQPVSVPVNAGLVKRNHHSGGGYGG</sequence>
<reference evidence="1" key="1">
    <citation type="submission" date="2024-06" db="EMBL/GenBank/DDBJ databases">
        <authorList>
            <person name="Mutai I.J."/>
            <person name="Gurusinghe A."/>
            <person name="Wang B."/>
            <person name="Clark M."/>
            <person name="Bhandare S.G."/>
        </authorList>
    </citation>
    <scope>NUCLEOTIDE SEQUENCE</scope>
</reference>
<name>A0AB39C4N6_9VIRU</name>
<proteinExistence type="predicted"/>
<organism evidence="1">
    <name type="scientific">Salmonella phage vB_SE130_2P</name>
    <dbReference type="NCBI Taxonomy" id="3236707"/>
    <lineage>
        <taxon>Viruses</taxon>
    </lineage>
</organism>